<dbReference type="GO" id="GO:0003995">
    <property type="term" value="F:acyl-CoA dehydrogenase activity"/>
    <property type="evidence" value="ECO:0007669"/>
    <property type="project" value="TreeGrafter"/>
</dbReference>
<dbReference type="InterPro" id="IPR009075">
    <property type="entry name" value="AcylCo_DH/oxidase_C"/>
</dbReference>
<dbReference type="PANTHER" id="PTHR42707">
    <property type="entry name" value="ACYL-COA DEHYDROGENASE"/>
    <property type="match status" value="1"/>
</dbReference>
<dbReference type="Gene3D" id="1.20.140.10">
    <property type="entry name" value="Butyryl-CoA Dehydrogenase, subunit A, domain 3"/>
    <property type="match status" value="1"/>
</dbReference>
<dbReference type="OrthoDB" id="448314at2759"/>
<evidence type="ECO:0000256" key="2">
    <source>
        <dbReference type="ARBA" id="ARBA00022630"/>
    </source>
</evidence>
<dbReference type="Gene3D" id="2.40.110.20">
    <property type="match status" value="1"/>
</dbReference>
<dbReference type="AlphaFoldDB" id="A0A0V0R8X3"/>
<feature type="domain" description="Acyl-CoA oxidase/dehydrogenase middle" evidence="6">
    <location>
        <begin position="197"/>
        <end position="303"/>
    </location>
</feature>
<evidence type="ECO:0000259" key="5">
    <source>
        <dbReference type="Pfam" id="PF00441"/>
    </source>
</evidence>
<dbReference type="EMBL" id="LDAU01000013">
    <property type="protein sequence ID" value="KRX10929.1"/>
    <property type="molecule type" value="Genomic_DNA"/>
</dbReference>
<dbReference type="SUPFAM" id="SSF56645">
    <property type="entry name" value="Acyl-CoA dehydrogenase NM domain-like"/>
    <property type="match status" value="1"/>
</dbReference>
<feature type="domain" description="Acyl-CoA dehydrogenase/oxidase C-terminal" evidence="5">
    <location>
        <begin position="314"/>
        <end position="472"/>
    </location>
</feature>
<sequence>MSQKFNTSEYLDYLRNLHQEGPHLGNQYLEDQALQDYIKDFVPEKILKTVETQKKGLIELGQAAAGPLQAAADDCELTPPRLQLADAFGKKNNQLAVGWGWKEQKQFAARFHVVGSAYVEGQGLEPYQRFLQSVRMFLYHPSSGMFGCPLAMTDGCAYVLSNLLKDPNLNQKVRQKVQKTFNHLTSNDPQQFWTSGQWMTEKRGGSDVGATTETIAIQYKENKFKLFGYKFFTSAADSEVTLALARIIDPNQNYSQDQIRKLPISMFLIKTHKKNGELNGIEYQSLKEKLGTRQVPTAELILNGAKATLLSPPGKGVKYIANMLQTTRLYNAATSVGFMRRVIAVCRDYCDRRSVFGKKLNNHPMQIKLLSDMEVTYRGNLIFFLKSSQLFSKVQAGVATQDEQNLQRIGSPLLKLFTAKELQFISSEGMEILGGIGYLENSKLPVLFRDGQVLPIWEGTTHVMAHDFHRAITQKNNPISSYSKYITQILVDNHGSRSKMEENSRAKEAIKITTLAYNQLIADINEIINNKTIYQKKYEYFMRDICFGASRIFSAVLLLEHYIKSGKQQDLEIFIRWVNIKPLYCPEKNMDLEQNCNLALDRQADGKLGGTGNFDPLGNPRPKF</sequence>
<keyword evidence="4" id="KW-0560">Oxidoreductase</keyword>
<dbReference type="InterPro" id="IPR052904">
    <property type="entry name" value="Acyl-CoA_dehydrogenase-like"/>
</dbReference>
<dbReference type="InterPro" id="IPR036250">
    <property type="entry name" value="AcylCo_DH-like_C"/>
</dbReference>
<keyword evidence="2 4" id="KW-0285">Flavoprotein</keyword>
<dbReference type="InterPro" id="IPR006091">
    <property type="entry name" value="Acyl-CoA_Oxase/DH_mid-dom"/>
</dbReference>
<evidence type="ECO:0000256" key="4">
    <source>
        <dbReference type="RuleBase" id="RU362125"/>
    </source>
</evidence>
<dbReference type="Proteomes" id="UP000054937">
    <property type="component" value="Unassembled WGS sequence"/>
</dbReference>
<dbReference type="InterPro" id="IPR041504">
    <property type="entry name" value="AidB_N"/>
</dbReference>
<dbReference type="Pfam" id="PF18158">
    <property type="entry name" value="AidB_N"/>
    <property type="match status" value="1"/>
</dbReference>
<comment type="cofactor">
    <cofactor evidence="4">
        <name>FAD</name>
        <dbReference type="ChEBI" id="CHEBI:57692"/>
    </cofactor>
</comment>
<dbReference type="SUPFAM" id="SSF47203">
    <property type="entry name" value="Acyl-CoA dehydrogenase C-terminal domain-like"/>
    <property type="match status" value="1"/>
</dbReference>
<keyword evidence="3 4" id="KW-0274">FAD</keyword>
<dbReference type="InterPro" id="IPR009100">
    <property type="entry name" value="AcylCoA_DH/oxidase_NM_dom_sf"/>
</dbReference>
<dbReference type="PANTHER" id="PTHR42707:SF2">
    <property type="entry name" value="ACD11 DEHYDROGENASE"/>
    <property type="match status" value="1"/>
</dbReference>
<gene>
    <name evidence="8" type="ORF">PPERSA_12053</name>
</gene>
<keyword evidence="9" id="KW-1185">Reference proteome</keyword>
<comment type="similarity">
    <text evidence="1 4">Belongs to the acyl-CoA dehydrogenase family.</text>
</comment>
<comment type="caution">
    <text evidence="8">The sequence shown here is derived from an EMBL/GenBank/DDBJ whole genome shotgun (WGS) entry which is preliminary data.</text>
</comment>
<proteinExistence type="inferred from homology"/>
<dbReference type="Pfam" id="PF02770">
    <property type="entry name" value="Acyl-CoA_dh_M"/>
    <property type="match status" value="1"/>
</dbReference>
<dbReference type="InParanoid" id="A0A0V0R8X3"/>
<accession>A0A0V0R8X3</accession>
<protein>
    <submittedName>
        <fullName evidence="8">Acyl-CoA dehydrogenase/oxidase, N-terminal and middle domain</fullName>
    </submittedName>
</protein>
<reference evidence="8 9" key="1">
    <citation type="journal article" date="2015" name="Sci. Rep.">
        <title>Genome of the facultative scuticociliatosis pathogen Pseudocohnilembus persalinus provides insight into its virulence through horizontal gene transfer.</title>
        <authorList>
            <person name="Xiong J."/>
            <person name="Wang G."/>
            <person name="Cheng J."/>
            <person name="Tian M."/>
            <person name="Pan X."/>
            <person name="Warren A."/>
            <person name="Jiang C."/>
            <person name="Yuan D."/>
            <person name="Miao W."/>
        </authorList>
    </citation>
    <scope>NUCLEOTIDE SEQUENCE [LARGE SCALE GENOMIC DNA]</scope>
    <source>
        <strain evidence="8">36N120E</strain>
    </source>
</reference>
<evidence type="ECO:0000313" key="8">
    <source>
        <dbReference type="EMBL" id="KRX10929.1"/>
    </source>
</evidence>
<feature type="domain" description="Adaptive response protein AidB N-terminal" evidence="7">
    <location>
        <begin position="26"/>
        <end position="179"/>
    </location>
</feature>
<evidence type="ECO:0000313" key="9">
    <source>
        <dbReference type="Proteomes" id="UP000054937"/>
    </source>
</evidence>
<name>A0A0V0R8X3_PSEPJ</name>
<dbReference type="OMA" id="IEMVAMT"/>
<evidence type="ECO:0000259" key="6">
    <source>
        <dbReference type="Pfam" id="PF02770"/>
    </source>
</evidence>
<organism evidence="8 9">
    <name type="scientific">Pseudocohnilembus persalinus</name>
    <name type="common">Ciliate</name>
    <dbReference type="NCBI Taxonomy" id="266149"/>
    <lineage>
        <taxon>Eukaryota</taxon>
        <taxon>Sar</taxon>
        <taxon>Alveolata</taxon>
        <taxon>Ciliophora</taxon>
        <taxon>Intramacronucleata</taxon>
        <taxon>Oligohymenophorea</taxon>
        <taxon>Scuticociliatia</taxon>
        <taxon>Philasterida</taxon>
        <taxon>Pseudocohnilembidae</taxon>
        <taxon>Pseudocohnilembus</taxon>
    </lineage>
</organism>
<evidence type="ECO:0000256" key="3">
    <source>
        <dbReference type="ARBA" id="ARBA00022827"/>
    </source>
</evidence>
<evidence type="ECO:0000256" key="1">
    <source>
        <dbReference type="ARBA" id="ARBA00009347"/>
    </source>
</evidence>
<evidence type="ECO:0000259" key="7">
    <source>
        <dbReference type="Pfam" id="PF18158"/>
    </source>
</evidence>
<dbReference type="Pfam" id="PF00441">
    <property type="entry name" value="Acyl-CoA_dh_1"/>
    <property type="match status" value="1"/>
</dbReference>